<dbReference type="Proteomes" id="UP000265955">
    <property type="component" value="Unassembled WGS sequence"/>
</dbReference>
<evidence type="ECO:0000256" key="1">
    <source>
        <dbReference type="SAM" id="MobiDB-lite"/>
    </source>
</evidence>
<proteinExistence type="predicted"/>
<reference evidence="3" key="1">
    <citation type="submission" date="2018-09" db="EMBL/GenBank/DDBJ databases">
        <authorList>
            <person name="Zhu H."/>
        </authorList>
    </citation>
    <scope>NUCLEOTIDE SEQUENCE [LARGE SCALE GENOMIC DNA]</scope>
    <source>
        <strain evidence="3">K1R23-30</strain>
    </source>
</reference>
<name>A0A3A3FH20_9BURK</name>
<organism evidence="2 3">
    <name type="scientific">Noviherbaspirillum saxi</name>
    <dbReference type="NCBI Taxonomy" id="2320863"/>
    <lineage>
        <taxon>Bacteria</taxon>
        <taxon>Pseudomonadati</taxon>
        <taxon>Pseudomonadota</taxon>
        <taxon>Betaproteobacteria</taxon>
        <taxon>Burkholderiales</taxon>
        <taxon>Oxalobacteraceae</taxon>
        <taxon>Noviherbaspirillum</taxon>
    </lineage>
</organism>
<dbReference type="SUPFAM" id="SSF53474">
    <property type="entry name" value="alpha/beta-Hydrolases"/>
    <property type="match status" value="1"/>
</dbReference>
<dbReference type="OrthoDB" id="7197847at2"/>
<sequence>MQITSGLLKAIISPIIFLAGCGGNSTDSPSTAIETGATATPPPTSAVTPTGQASRLQDSRIYTLDPTALPFGPMAGVAAETDRWAGVLNGSGYRIEVPKRWNGRLVLYAHGYDGLEPVLKVSDVPIRRYLVENGYAWAAASFSKNGYDVRAGVEDTNALALAFTTIAAQNSRPLPAPSKIYIVGASMGGHVAAAAIERETLETANNKVRYNGALSMCGVVGDTDLFNYATAYQLAAQYLGGLPATTFPVTDFAGKEERIKDALWRIFPLFPTDQGRKLSAAFISLTGGPRPIAEDSFKLKPFQDPVWRRFGDDGTIEGILTKNIADTTGIAYQLDADPALSPEEQTMNATILRVTSASDANPRRTDGLRWVPKVNGQFDVPVVTLHSLGDLFVPFSMQQIYKRRALANGSDRWLIQRAIRSPGHCDFTITEQVEAFQSMVTWEQFGTKPAGDDVLNPAVVANANYGCSFTRNTTGPDDSGALNAVRKILPSCP</sequence>
<dbReference type="InterPro" id="IPR029058">
    <property type="entry name" value="AB_hydrolase_fold"/>
</dbReference>
<dbReference type="GO" id="GO:0016787">
    <property type="term" value="F:hydrolase activity"/>
    <property type="evidence" value="ECO:0007669"/>
    <property type="project" value="UniProtKB-KW"/>
</dbReference>
<comment type="caution">
    <text evidence="2">The sequence shown here is derived from an EMBL/GenBank/DDBJ whole genome shotgun (WGS) entry which is preliminary data.</text>
</comment>
<evidence type="ECO:0000313" key="3">
    <source>
        <dbReference type="Proteomes" id="UP000265955"/>
    </source>
</evidence>
<dbReference type="Gene3D" id="3.40.50.1820">
    <property type="entry name" value="alpha/beta hydrolase"/>
    <property type="match status" value="1"/>
</dbReference>
<dbReference type="RefSeq" id="WP_119771692.1">
    <property type="nucleotide sequence ID" value="NZ_QYUO01000003.1"/>
</dbReference>
<keyword evidence="3" id="KW-1185">Reference proteome</keyword>
<keyword evidence="2" id="KW-0378">Hydrolase</keyword>
<feature type="region of interest" description="Disordered" evidence="1">
    <location>
        <begin position="28"/>
        <end position="52"/>
    </location>
</feature>
<dbReference type="AlphaFoldDB" id="A0A3A3FH20"/>
<protein>
    <submittedName>
        <fullName evidence="2">Alpha/beta hydrolase</fullName>
    </submittedName>
</protein>
<accession>A0A3A3FH20</accession>
<dbReference type="EMBL" id="QYUO01000003">
    <property type="protein sequence ID" value="RJF91794.1"/>
    <property type="molecule type" value="Genomic_DNA"/>
</dbReference>
<feature type="compositionally biased region" description="Low complexity" evidence="1">
    <location>
        <begin position="31"/>
        <end position="50"/>
    </location>
</feature>
<gene>
    <name evidence="2" type="ORF">D3871_24220</name>
</gene>
<evidence type="ECO:0000313" key="2">
    <source>
        <dbReference type="EMBL" id="RJF91794.1"/>
    </source>
</evidence>